<comment type="similarity">
    <text evidence="1">Belongs to the NmrA-type oxidoreductase family. Isoflavone reductase subfamily.</text>
</comment>
<evidence type="ECO:0000313" key="6">
    <source>
        <dbReference type="Proteomes" id="UP000053558"/>
    </source>
</evidence>
<gene>
    <name evidence="5" type="ORF">CONPUDRAFT_150382</name>
</gene>
<dbReference type="GeneID" id="19202680"/>
<organism evidence="5 6">
    <name type="scientific">Coniophora puteana (strain RWD-64-598)</name>
    <name type="common">Brown rot fungus</name>
    <dbReference type="NCBI Taxonomy" id="741705"/>
    <lineage>
        <taxon>Eukaryota</taxon>
        <taxon>Fungi</taxon>
        <taxon>Dikarya</taxon>
        <taxon>Basidiomycota</taxon>
        <taxon>Agaricomycotina</taxon>
        <taxon>Agaricomycetes</taxon>
        <taxon>Agaricomycetidae</taxon>
        <taxon>Boletales</taxon>
        <taxon>Coniophorineae</taxon>
        <taxon>Coniophoraceae</taxon>
        <taxon>Coniophora</taxon>
    </lineage>
</organism>
<dbReference type="PANTHER" id="PTHR47706">
    <property type="entry name" value="NMRA-LIKE FAMILY PROTEIN"/>
    <property type="match status" value="1"/>
</dbReference>
<dbReference type="InterPro" id="IPR008030">
    <property type="entry name" value="NmrA-like"/>
</dbReference>
<evidence type="ECO:0000256" key="2">
    <source>
        <dbReference type="ARBA" id="ARBA00022857"/>
    </source>
</evidence>
<sequence length="299" mass="31973">MSTTPFKKIALVGGGGAVGKAILEALLATGTTEVIVLTRPDSTTSFPAHSNLKVERVDPTDINAVSVVLKKHGIEVLVSTVGPAATASQHALVDAAKQAGVRLFVPSEFGMTTEGVKDAPRVAAKAEVSRYAKSIGLPTLRVYNGALAEFIPMLGSVQRGTFLVLDPPEGHGAPLPFSITSLADMGGFVAHVLTTLTPARLQDTTLRIEGDRMTFPDLANLYSRIKSVPVEHVSDLPTDVGTDDFRVWRKYLLEETNAGRSRVTWDPVQGRDLGVEALANGLWEGHKWKTAEEAIRDGQ</sequence>
<dbReference type="InterPro" id="IPR051609">
    <property type="entry name" value="NmrA/Isoflavone_reductase-like"/>
</dbReference>
<dbReference type="InterPro" id="IPR036291">
    <property type="entry name" value="NAD(P)-bd_dom_sf"/>
</dbReference>
<keyword evidence="6" id="KW-1185">Reference proteome</keyword>
<name>A0A5M3N2I2_CONPW</name>
<dbReference type="Gene3D" id="3.40.50.720">
    <property type="entry name" value="NAD(P)-binding Rossmann-like Domain"/>
    <property type="match status" value="1"/>
</dbReference>
<dbReference type="SUPFAM" id="SSF51735">
    <property type="entry name" value="NAD(P)-binding Rossmann-fold domains"/>
    <property type="match status" value="1"/>
</dbReference>
<accession>A0A5M3N2I2</accession>
<dbReference type="Pfam" id="PF05368">
    <property type="entry name" value="NmrA"/>
    <property type="match status" value="1"/>
</dbReference>
<protein>
    <submittedName>
        <fullName evidence="5">NAD(P)-binding protein</fullName>
    </submittedName>
</protein>
<evidence type="ECO:0000259" key="4">
    <source>
        <dbReference type="Pfam" id="PF05368"/>
    </source>
</evidence>
<dbReference type="KEGG" id="cput:CONPUDRAFT_150382"/>
<dbReference type="EMBL" id="JH711574">
    <property type="protein sequence ID" value="EIW85578.1"/>
    <property type="molecule type" value="Genomic_DNA"/>
</dbReference>
<dbReference type="AlphaFoldDB" id="A0A5M3N2I2"/>
<dbReference type="PANTHER" id="PTHR47706:SF4">
    <property type="entry name" value="NMRA-LIKE DOMAIN-CONTAINING PROTEIN"/>
    <property type="match status" value="1"/>
</dbReference>
<evidence type="ECO:0000256" key="3">
    <source>
        <dbReference type="ARBA" id="ARBA00023002"/>
    </source>
</evidence>
<proteinExistence type="inferred from homology"/>
<dbReference type="OrthoDB" id="9974981at2759"/>
<keyword evidence="3" id="KW-0560">Oxidoreductase</keyword>
<dbReference type="Proteomes" id="UP000053558">
    <property type="component" value="Unassembled WGS sequence"/>
</dbReference>
<evidence type="ECO:0000256" key="1">
    <source>
        <dbReference type="ARBA" id="ARBA00005725"/>
    </source>
</evidence>
<feature type="domain" description="NmrA-like" evidence="4">
    <location>
        <begin position="7"/>
        <end position="230"/>
    </location>
</feature>
<dbReference type="RefSeq" id="XP_007765023.1">
    <property type="nucleotide sequence ID" value="XM_007766833.1"/>
</dbReference>
<reference evidence="6" key="1">
    <citation type="journal article" date="2012" name="Science">
        <title>The Paleozoic origin of enzymatic lignin decomposition reconstructed from 31 fungal genomes.</title>
        <authorList>
            <person name="Floudas D."/>
            <person name="Binder M."/>
            <person name="Riley R."/>
            <person name="Barry K."/>
            <person name="Blanchette R.A."/>
            <person name="Henrissat B."/>
            <person name="Martinez A.T."/>
            <person name="Otillar R."/>
            <person name="Spatafora J.W."/>
            <person name="Yadav J.S."/>
            <person name="Aerts A."/>
            <person name="Benoit I."/>
            <person name="Boyd A."/>
            <person name="Carlson A."/>
            <person name="Copeland A."/>
            <person name="Coutinho P.M."/>
            <person name="de Vries R.P."/>
            <person name="Ferreira P."/>
            <person name="Findley K."/>
            <person name="Foster B."/>
            <person name="Gaskell J."/>
            <person name="Glotzer D."/>
            <person name="Gorecki P."/>
            <person name="Heitman J."/>
            <person name="Hesse C."/>
            <person name="Hori C."/>
            <person name="Igarashi K."/>
            <person name="Jurgens J.A."/>
            <person name="Kallen N."/>
            <person name="Kersten P."/>
            <person name="Kohler A."/>
            <person name="Kuees U."/>
            <person name="Kumar T.K.A."/>
            <person name="Kuo A."/>
            <person name="LaButti K."/>
            <person name="Larrondo L.F."/>
            <person name="Lindquist E."/>
            <person name="Ling A."/>
            <person name="Lombard V."/>
            <person name="Lucas S."/>
            <person name="Lundell T."/>
            <person name="Martin R."/>
            <person name="McLaughlin D.J."/>
            <person name="Morgenstern I."/>
            <person name="Morin E."/>
            <person name="Murat C."/>
            <person name="Nagy L.G."/>
            <person name="Nolan M."/>
            <person name="Ohm R.A."/>
            <person name="Patyshakuliyeva A."/>
            <person name="Rokas A."/>
            <person name="Ruiz-Duenas F.J."/>
            <person name="Sabat G."/>
            <person name="Salamov A."/>
            <person name="Samejima M."/>
            <person name="Schmutz J."/>
            <person name="Slot J.C."/>
            <person name="St John F."/>
            <person name="Stenlid J."/>
            <person name="Sun H."/>
            <person name="Sun S."/>
            <person name="Syed K."/>
            <person name="Tsang A."/>
            <person name="Wiebenga A."/>
            <person name="Young D."/>
            <person name="Pisabarro A."/>
            <person name="Eastwood D.C."/>
            <person name="Martin F."/>
            <person name="Cullen D."/>
            <person name="Grigoriev I.V."/>
            <person name="Hibbett D.S."/>
        </authorList>
    </citation>
    <scope>NUCLEOTIDE SEQUENCE [LARGE SCALE GENOMIC DNA]</scope>
    <source>
        <strain evidence="6">RWD-64-598 SS2</strain>
    </source>
</reference>
<comment type="caution">
    <text evidence="5">The sequence shown here is derived from an EMBL/GenBank/DDBJ whole genome shotgun (WGS) entry which is preliminary data.</text>
</comment>
<keyword evidence="2" id="KW-0521">NADP</keyword>
<evidence type="ECO:0000313" key="5">
    <source>
        <dbReference type="EMBL" id="EIW85578.1"/>
    </source>
</evidence>
<dbReference type="GO" id="GO:0016491">
    <property type="term" value="F:oxidoreductase activity"/>
    <property type="evidence" value="ECO:0007669"/>
    <property type="project" value="UniProtKB-KW"/>
</dbReference>